<accession>A0A2N0BLI7</accession>
<organism evidence="2">
    <name type="scientific">Leptospira ellisii</name>
    <dbReference type="NCBI Taxonomy" id="2023197"/>
    <lineage>
        <taxon>Bacteria</taxon>
        <taxon>Pseudomonadati</taxon>
        <taxon>Spirochaetota</taxon>
        <taxon>Spirochaetia</taxon>
        <taxon>Leptospirales</taxon>
        <taxon>Leptospiraceae</taxon>
        <taxon>Leptospira</taxon>
    </lineage>
</organism>
<dbReference type="AlphaFoldDB" id="A0A2N0B524"/>
<name>A0A2N0B524_9LEPT</name>
<comment type="caution">
    <text evidence="2">The sequence shown here is derived from an EMBL/GenBank/DDBJ whole genome shotgun (WGS) entry which is preliminary data.</text>
</comment>
<dbReference type="EMBL" id="NPEF01000235">
    <property type="protein sequence ID" value="PJZ91664.1"/>
    <property type="molecule type" value="Genomic_DNA"/>
</dbReference>
<accession>A0A2N0B524</accession>
<protein>
    <submittedName>
        <fullName evidence="2">Uncharacterized protein</fullName>
    </submittedName>
</protein>
<evidence type="ECO:0000313" key="2">
    <source>
        <dbReference type="EMBL" id="PJZ91664.1"/>
    </source>
</evidence>
<feature type="region of interest" description="Disordered" evidence="1">
    <location>
        <begin position="51"/>
        <end position="90"/>
    </location>
</feature>
<proteinExistence type="predicted"/>
<feature type="compositionally biased region" description="Basic and acidic residues" evidence="1">
    <location>
        <begin position="51"/>
        <end position="60"/>
    </location>
</feature>
<evidence type="ECO:0000256" key="1">
    <source>
        <dbReference type="SAM" id="MobiDB-lite"/>
    </source>
</evidence>
<feature type="compositionally biased region" description="Basic and acidic residues" evidence="1">
    <location>
        <begin position="70"/>
        <end position="90"/>
    </location>
</feature>
<sequence length="90" mass="10044">MDRSIEIGRFADRGSDRTLFESSGIIDILHLGILNSISKIGLNAQIPSKKIENNGKDRKSFRFANRVIPKKPEKTGADQKIKPDHSPNSE</sequence>
<dbReference type="OrthoDB" id="346233at2"/>
<gene>
    <name evidence="2" type="ORF">CH379_17375</name>
</gene>
<reference evidence="2" key="1">
    <citation type="submission" date="2017-07" db="EMBL/GenBank/DDBJ databases">
        <title>Leptospira spp. isolated from tropical soils.</title>
        <authorList>
            <person name="Thibeaux R."/>
            <person name="Iraola G."/>
            <person name="Ferres I."/>
            <person name="Bierque E."/>
            <person name="Girault D."/>
            <person name="Soupe-Gilbert M.-E."/>
            <person name="Picardeau M."/>
            <person name="Goarant C."/>
        </authorList>
    </citation>
    <scope>NUCLEOTIDE SEQUENCE [LARGE SCALE GENOMIC DNA]</scope>
    <source>
        <strain evidence="2">ATI7-C-A5</strain>
    </source>
</reference>